<proteinExistence type="predicted"/>
<keyword evidence="2" id="KW-0378">Hydrolase</keyword>
<evidence type="ECO:0000259" key="1">
    <source>
        <dbReference type="Pfam" id="PF03537"/>
    </source>
</evidence>
<reference evidence="3" key="1">
    <citation type="submission" date="2017-02" db="EMBL/GenBank/DDBJ databases">
        <authorList>
            <person name="Varghese N."/>
            <person name="Submissions S."/>
        </authorList>
    </citation>
    <scope>NUCLEOTIDE SEQUENCE [LARGE SCALE GENOMIC DNA]</scope>
    <source>
        <strain evidence="3">DSM 3072</strain>
    </source>
</reference>
<name>A0A1T4VVL6_9GAMM</name>
<dbReference type="InterPro" id="IPR004352">
    <property type="entry name" value="GH114_TIM-barrel"/>
</dbReference>
<dbReference type="GO" id="GO:0016787">
    <property type="term" value="F:hydrolase activity"/>
    <property type="evidence" value="ECO:0007669"/>
    <property type="project" value="UniProtKB-KW"/>
</dbReference>
<dbReference type="Pfam" id="PF03537">
    <property type="entry name" value="Glyco_hydro_114"/>
    <property type="match status" value="1"/>
</dbReference>
<dbReference type="RefSeq" id="WP_078929460.1">
    <property type="nucleotide sequence ID" value="NZ_FUXX01000054.1"/>
</dbReference>
<evidence type="ECO:0000313" key="2">
    <source>
        <dbReference type="EMBL" id="SKA69042.1"/>
    </source>
</evidence>
<dbReference type="InterPro" id="IPR013785">
    <property type="entry name" value="Aldolase_TIM"/>
</dbReference>
<dbReference type="AlphaFoldDB" id="A0A1T4VVL6"/>
<sequence>MTVLNPAFAKTNKSICFYYNEVDSIRELLNFDRVVLDPSNVTDKQISELHNAGISVYSYISVGEYDESLPDSLKEAKIADNESWNSSVMDVSSLLYGVNIFLPVWMS</sequence>
<keyword evidence="3" id="KW-1185">Reference proteome</keyword>
<accession>A0A1T4VVL6</accession>
<protein>
    <submittedName>
        <fullName evidence="2">Glycoside-hydrolase family GH114</fullName>
    </submittedName>
</protein>
<dbReference type="Gene3D" id="3.20.20.70">
    <property type="entry name" value="Aldolase class I"/>
    <property type="match status" value="1"/>
</dbReference>
<feature type="domain" description="Glycoside-hydrolase family GH114 TIM-barrel" evidence="1">
    <location>
        <begin position="31"/>
        <end position="92"/>
    </location>
</feature>
<dbReference type="EMBL" id="FUXX01000054">
    <property type="protein sequence ID" value="SKA69042.1"/>
    <property type="molecule type" value="Genomic_DNA"/>
</dbReference>
<gene>
    <name evidence="2" type="ORF">SAMN02745213_02156</name>
</gene>
<evidence type="ECO:0000313" key="3">
    <source>
        <dbReference type="Proteomes" id="UP000242432"/>
    </source>
</evidence>
<organism evidence="2 3">
    <name type="scientific">Succinivibrio dextrinosolvens DSM 3072</name>
    <dbReference type="NCBI Taxonomy" id="1123324"/>
    <lineage>
        <taxon>Bacteria</taxon>
        <taxon>Pseudomonadati</taxon>
        <taxon>Pseudomonadota</taxon>
        <taxon>Gammaproteobacteria</taxon>
        <taxon>Aeromonadales</taxon>
        <taxon>Succinivibrionaceae</taxon>
        <taxon>Succinivibrio</taxon>
    </lineage>
</organism>
<dbReference type="Proteomes" id="UP000242432">
    <property type="component" value="Unassembled WGS sequence"/>
</dbReference>
<dbReference type="SUPFAM" id="SSF51445">
    <property type="entry name" value="(Trans)glycosidases"/>
    <property type="match status" value="1"/>
</dbReference>
<dbReference type="InterPro" id="IPR017853">
    <property type="entry name" value="GH"/>
</dbReference>